<dbReference type="InterPro" id="IPR002545">
    <property type="entry name" value="CheW-lke_dom"/>
</dbReference>
<dbReference type="CDD" id="cd00088">
    <property type="entry name" value="HPT"/>
    <property type="match status" value="1"/>
</dbReference>
<keyword evidence="9" id="KW-0067">ATP-binding</keyword>
<dbReference type="Proteomes" id="UP000469346">
    <property type="component" value="Unassembled WGS sequence"/>
</dbReference>
<dbReference type="PROSITE" id="PS50894">
    <property type="entry name" value="HPT"/>
    <property type="match status" value="1"/>
</dbReference>
<dbReference type="InterPro" id="IPR037257">
    <property type="entry name" value="T2SS_E_N_sf"/>
</dbReference>
<evidence type="ECO:0000313" key="17">
    <source>
        <dbReference type="EMBL" id="NDY41975.1"/>
    </source>
</evidence>
<comment type="function">
    <text evidence="11">Involved in the transmission of sensory signals from the chemoreceptors to the flagellar motors. CheA is autophosphorylated; it can transfer its phosphate group to either CheB or CheY.</text>
</comment>
<evidence type="ECO:0000256" key="3">
    <source>
        <dbReference type="ARBA" id="ARBA00021495"/>
    </source>
</evidence>
<dbReference type="GO" id="GO:0005737">
    <property type="term" value="C:cytoplasm"/>
    <property type="evidence" value="ECO:0007669"/>
    <property type="project" value="InterPro"/>
</dbReference>
<evidence type="ECO:0000256" key="8">
    <source>
        <dbReference type="ARBA" id="ARBA00022777"/>
    </source>
</evidence>
<evidence type="ECO:0000256" key="12">
    <source>
        <dbReference type="PROSITE-ProRule" id="PRU00110"/>
    </source>
</evidence>
<evidence type="ECO:0000256" key="9">
    <source>
        <dbReference type="ARBA" id="ARBA00022840"/>
    </source>
</evidence>
<dbReference type="Pfam" id="PF02895">
    <property type="entry name" value="H-kinase_dim"/>
    <property type="match status" value="1"/>
</dbReference>
<dbReference type="Pfam" id="PF02518">
    <property type="entry name" value="HATPase_c"/>
    <property type="match status" value="1"/>
</dbReference>
<dbReference type="InterPro" id="IPR051315">
    <property type="entry name" value="Bact_Chemotaxis_CheA"/>
</dbReference>
<evidence type="ECO:0000256" key="10">
    <source>
        <dbReference type="ARBA" id="ARBA00023012"/>
    </source>
</evidence>
<keyword evidence="18" id="KW-1185">Reference proteome</keyword>
<gene>
    <name evidence="17" type="ORF">G3N55_03810</name>
</gene>
<evidence type="ECO:0000256" key="7">
    <source>
        <dbReference type="ARBA" id="ARBA00022741"/>
    </source>
</evidence>
<dbReference type="Gene3D" id="2.30.30.40">
    <property type="entry name" value="SH3 Domains"/>
    <property type="match status" value="1"/>
</dbReference>
<dbReference type="FunFam" id="3.30.565.10:FF:000016">
    <property type="entry name" value="Chemotaxis protein CheA, putative"/>
    <property type="match status" value="1"/>
</dbReference>
<organism evidence="17 18">
    <name type="scientific">Dissulfurirhabdus thermomarina</name>
    <dbReference type="NCBI Taxonomy" id="1765737"/>
    <lineage>
        <taxon>Bacteria</taxon>
        <taxon>Deltaproteobacteria</taxon>
        <taxon>Dissulfurirhabdaceae</taxon>
        <taxon>Dissulfurirhabdus</taxon>
    </lineage>
</organism>
<dbReference type="SUPFAM" id="SSF55874">
    <property type="entry name" value="ATPase domain of HSP90 chaperone/DNA topoisomerase II/histidine kinase"/>
    <property type="match status" value="1"/>
</dbReference>
<dbReference type="InterPro" id="IPR037006">
    <property type="entry name" value="CheA-like_homodim_sf"/>
</dbReference>
<evidence type="ECO:0000313" key="18">
    <source>
        <dbReference type="Proteomes" id="UP000469346"/>
    </source>
</evidence>
<accession>A0A6N9TL65</accession>
<dbReference type="InterPro" id="IPR005467">
    <property type="entry name" value="His_kinase_dom"/>
</dbReference>
<dbReference type="InterPro" id="IPR004358">
    <property type="entry name" value="Sig_transdc_His_kin-like_C"/>
</dbReference>
<dbReference type="SMART" id="SM01231">
    <property type="entry name" value="H-kinase_dim"/>
    <property type="match status" value="1"/>
</dbReference>
<dbReference type="PANTHER" id="PTHR43395">
    <property type="entry name" value="SENSOR HISTIDINE KINASE CHEA"/>
    <property type="match status" value="1"/>
</dbReference>
<evidence type="ECO:0000259" key="16">
    <source>
        <dbReference type="PROSITE" id="PS50894"/>
    </source>
</evidence>
<evidence type="ECO:0000259" key="14">
    <source>
        <dbReference type="PROSITE" id="PS50109"/>
    </source>
</evidence>
<dbReference type="SMART" id="SM00260">
    <property type="entry name" value="CheW"/>
    <property type="match status" value="1"/>
</dbReference>
<comment type="catalytic activity">
    <reaction evidence="1">
        <text>ATP + protein L-histidine = ADP + protein N-phospho-L-histidine.</text>
        <dbReference type="EC" id="2.7.13.3"/>
    </reaction>
</comment>
<dbReference type="SUPFAM" id="SSF47384">
    <property type="entry name" value="Homodimeric domain of signal transducing histidine kinase"/>
    <property type="match status" value="1"/>
</dbReference>
<protein>
    <recommendedName>
        <fullName evidence="3">Chemotaxis protein CheA</fullName>
        <ecNumber evidence="2">2.7.13.3</ecNumber>
    </recommendedName>
</protein>
<dbReference type="InterPro" id="IPR036641">
    <property type="entry name" value="HPT_dom_sf"/>
</dbReference>
<dbReference type="EMBL" id="JAAGRR010000027">
    <property type="protein sequence ID" value="NDY41975.1"/>
    <property type="molecule type" value="Genomic_DNA"/>
</dbReference>
<dbReference type="Gene3D" id="3.30.565.10">
    <property type="entry name" value="Histidine kinase-like ATPase, C-terminal domain"/>
    <property type="match status" value="1"/>
</dbReference>
<name>A0A6N9TL65_DISTH</name>
<keyword evidence="7" id="KW-0547">Nucleotide-binding</keyword>
<proteinExistence type="predicted"/>
<dbReference type="SUPFAM" id="SSF160246">
    <property type="entry name" value="EspE N-terminal domain-like"/>
    <property type="match status" value="1"/>
</dbReference>
<evidence type="ECO:0000256" key="4">
    <source>
        <dbReference type="ARBA" id="ARBA00022500"/>
    </source>
</evidence>
<keyword evidence="5 12" id="KW-0597">Phosphoprotein</keyword>
<dbReference type="InterPro" id="IPR008207">
    <property type="entry name" value="Sig_transdc_His_kin_Hpt_dom"/>
</dbReference>
<reference evidence="17 18" key="1">
    <citation type="submission" date="2020-02" db="EMBL/GenBank/DDBJ databases">
        <title>Comparative genomics of sulfur disproportionating microorganisms.</title>
        <authorList>
            <person name="Ward L.M."/>
            <person name="Bertran E."/>
            <person name="Johnston D.T."/>
        </authorList>
    </citation>
    <scope>NUCLEOTIDE SEQUENCE [LARGE SCALE GENOMIC DNA]</scope>
    <source>
        <strain evidence="17 18">DSM 100025</strain>
    </source>
</reference>
<feature type="region of interest" description="Disordered" evidence="13">
    <location>
        <begin position="745"/>
        <end position="771"/>
    </location>
</feature>
<dbReference type="GO" id="GO:0005524">
    <property type="term" value="F:ATP binding"/>
    <property type="evidence" value="ECO:0007669"/>
    <property type="project" value="UniProtKB-KW"/>
</dbReference>
<dbReference type="SUPFAM" id="SSF50341">
    <property type="entry name" value="CheW-like"/>
    <property type="match status" value="1"/>
</dbReference>
<keyword evidence="4" id="KW-0145">Chemotaxis</keyword>
<dbReference type="SMART" id="SM00073">
    <property type="entry name" value="HPT"/>
    <property type="match status" value="1"/>
</dbReference>
<dbReference type="InterPro" id="IPR003594">
    <property type="entry name" value="HATPase_dom"/>
</dbReference>
<dbReference type="InterPro" id="IPR036061">
    <property type="entry name" value="CheW-like_dom_sf"/>
</dbReference>
<dbReference type="Gene3D" id="1.10.287.560">
    <property type="entry name" value="Histidine kinase CheA-like, homodimeric domain"/>
    <property type="match status" value="1"/>
</dbReference>
<dbReference type="InterPro" id="IPR036890">
    <property type="entry name" value="HATPase_C_sf"/>
</dbReference>
<dbReference type="SMART" id="SM00387">
    <property type="entry name" value="HATPase_c"/>
    <property type="match status" value="1"/>
</dbReference>
<dbReference type="PRINTS" id="PR00344">
    <property type="entry name" value="BCTRLSENSOR"/>
</dbReference>
<dbReference type="EC" id="2.7.13.3" evidence="2"/>
<keyword evidence="8" id="KW-0418">Kinase</keyword>
<evidence type="ECO:0000256" key="11">
    <source>
        <dbReference type="ARBA" id="ARBA00035100"/>
    </source>
</evidence>
<evidence type="ECO:0000256" key="5">
    <source>
        <dbReference type="ARBA" id="ARBA00022553"/>
    </source>
</evidence>
<dbReference type="CDD" id="cd16916">
    <property type="entry name" value="HATPase_CheA-like"/>
    <property type="match status" value="1"/>
</dbReference>
<dbReference type="InterPro" id="IPR036097">
    <property type="entry name" value="HisK_dim/P_sf"/>
</dbReference>
<feature type="domain" description="CheW-like" evidence="15">
    <location>
        <begin position="608"/>
        <end position="743"/>
    </location>
</feature>
<dbReference type="PROSITE" id="PS50851">
    <property type="entry name" value="CHEW"/>
    <property type="match status" value="1"/>
</dbReference>
<evidence type="ECO:0000259" key="15">
    <source>
        <dbReference type="PROSITE" id="PS50851"/>
    </source>
</evidence>
<dbReference type="PROSITE" id="PS50109">
    <property type="entry name" value="HIS_KIN"/>
    <property type="match status" value="1"/>
</dbReference>
<dbReference type="Pfam" id="PF01627">
    <property type="entry name" value="Hpt"/>
    <property type="match status" value="1"/>
</dbReference>
<dbReference type="Pfam" id="PF01584">
    <property type="entry name" value="CheW"/>
    <property type="match status" value="1"/>
</dbReference>
<feature type="domain" description="HPt" evidence="16">
    <location>
        <begin position="153"/>
        <end position="257"/>
    </location>
</feature>
<feature type="region of interest" description="Disordered" evidence="13">
    <location>
        <begin position="119"/>
        <end position="153"/>
    </location>
</feature>
<keyword evidence="6" id="KW-0808">Transferase</keyword>
<evidence type="ECO:0000256" key="2">
    <source>
        <dbReference type="ARBA" id="ARBA00012438"/>
    </source>
</evidence>
<comment type="caution">
    <text evidence="17">The sequence shown here is derived from an EMBL/GenBank/DDBJ whole genome shotgun (WGS) entry which is preliminary data.</text>
</comment>
<evidence type="ECO:0000256" key="6">
    <source>
        <dbReference type="ARBA" id="ARBA00022679"/>
    </source>
</evidence>
<dbReference type="RefSeq" id="WP_163298124.1">
    <property type="nucleotide sequence ID" value="NZ_JAAGRR010000027.1"/>
</dbReference>
<sequence>MTPEVPFETLVDALALQAVLFTPGDLPALGEFLSTLDACLEAAPEGPARSILEAVKQAGEKIVLADLEDSRENLETLARCVTLLQKALHGGEDAGRACLEEAAGLLAGWGVTVAATAGSAEDGDTKKKKGKGKARAGRKPKAPKRPAPAEPLPFMADPDLLKDFVNEAAEHLEQIEIHLLELEQRPDDKECINGIFRPFHTIKGVSGFLQLQDVNRLSHQAETLLDRVRNDQLEVSPALVDLVLDVVDILKTMIGNLQDVLREGPAAYRPCDISGHLERIEAMLAGETGPVPVPTKPLGEILVEKGVVTPEDVDAAIRKQREETPQARIGEILVQEGKADPKDVAHAIREQRQLRSEAAAVKVDLGKLDNLVDMVGELVIVQSLVQQNPSIRDTLDQKLQRDLSQLGRITSELQKNAMALRMVPIRHTFHKMIRLVRDLSKRCGKQVELRMSGEDTEIDRNMVEAIYDPLVHMIRNAVDHGLEPPEERAAAGKPETGVVLLEAYHKGGSIIIEIRDDGRGLDRTRIRKKAEERGLVREDETLADHEIDNLVFHPGFSTAESVTEVSGRGVGMDVVKRAIERLRGKVELRSTPGRGCAIAIRLPLTLAIIDGIVVCVGSERYIIPTIAIKQTLRPRRADYHTVQGRGEMIKVRGELIPLIRLYELFGVEPRQTDPCEALVVVVENEGQQRCLLVEGLLGKQEVVIKSLGKYLQQIRGVAGGTILGDGRVGLILDIAGIIESHNDKVRRDNEQMDHRASAEGARHNETMEVNA</sequence>
<feature type="domain" description="Histidine kinase" evidence="14">
    <location>
        <begin position="397"/>
        <end position="606"/>
    </location>
</feature>
<dbReference type="CDD" id="cd00731">
    <property type="entry name" value="CheA_reg"/>
    <property type="match status" value="1"/>
</dbReference>
<feature type="compositionally biased region" description="Basic residues" evidence="13">
    <location>
        <begin position="126"/>
        <end position="144"/>
    </location>
</feature>
<dbReference type="SUPFAM" id="SSF47226">
    <property type="entry name" value="Histidine-containing phosphotransfer domain, HPT domain"/>
    <property type="match status" value="1"/>
</dbReference>
<dbReference type="Gene3D" id="1.20.120.160">
    <property type="entry name" value="HPT domain"/>
    <property type="match status" value="1"/>
</dbReference>
<dbReference type="GO" id="GO:0000155">
    <property type="term" value="F:phosphorelay sensor kinase activity"/>
    <property type="evidence" value="ECO:0007669"/>
    <property type="project" value="InterPro"/>
</dbReference>
<evidence type="ECO:0000256" key="1">
    <source>
        <dbReference type="ARBA" id="ARBA00000085"/>
    </source>
</evidence>
<feature type="modified residue" description="Phosphohistidine" evidence="12">
    <location>
        <position position="200"/>
    </location>
</feature>
<evidence type="ECO:0000256" key="13">
    <source>
        <dbReference type="SAM" id="MobiDB-lite"/>
    </source>
</evidence>
<keyword evidence="10" id="KW-0902">Two-component regulatory system</keyword>
<dbReference type="GO" id="GO:0006935">
    <property type="term" value="P:chemotaxis"/>
    <property type="evidence" value="ECO:0007669"/>
    <property type="project" value="UniProtKB-KW"/>
</dbReference>
<dbReference type="PANTHER" id="PTHR43395:SF10">
    <property type="entry name" value="CHEMOTAXIS PROTEIN CHEA"/>
    <property type="match status" value="1"/>
</dbReference>
<dbReference type="AlphaFoldDB" id="A0A6N9TL65"/>
<dbReference type="InterPro" id="IPR004105">
    <property type="entry name" value="CheA-like_dim"/>
</dbReference>